<accession>A0A852TUQ3</accession>
<protein>
    <recommendedName>
        <fullName evidence="3">Putative sensor domain-containing protein</fullName>
    </recommendedName>
</protein>
<keyword evidence="2" id="KW-0812">Transmembrane</keyword>
<sequence>MLDPLACGQSWLDLLHGVVSFPISVTSFAAVVSWWAVALLGLTYPLYGWIVTGAGGTDGLPELLGLGDGLGIATAFHLAIAVGFTITPPFVVRTVALINAGLGQALPAPVGARGAAPGPNSTGFVPHPIPWTPRGREIS</sequence>
<dbReference type="AlphaFoldDB" id="A0A852TUQ3"/>
<proteinExistence type="predicted"/>
<dbReference type="EMBL" id="JACCCC010000001">
    <property type="protein sequence ID" value="NYE48176.1"/>
    <property type="molecule type" value="Genomic_DNA"/>
</dbReference>
<reference evidence="4 5" key="1">
    <citation type="submission" date="2020-07" db="EMBL/GenBank/DDBJ databases">
        <title>Sequencing the genomes of 1000 actinobacteria strains.</title>
        <authorList>
            <person name="Klenk H.-P."/>
        </authorList>
    </citation>
    <scope>NUCLEOTIDE SEQUENCE [LARGE SCALE GENOMIC DNA]</scope>
    <source>
        <strain evidence="4 5">CXB654</strain>
    </source>
</reference>
<evidence type="ECO:0000256" key="1">
    <source>
        <dbReference type="SAM" id="MobiDB-lite"/>
    </source>
</evidence>
<dbReference type="Proteomes" id="UP000589036">
    <property type="component" value="Unassembled WGS sequence"/>
</dbReference>
<evidence type="ECO:0000313" key="4">
    <source>
        <dbReference type="EMBL" id="NYE48176.1"/>
    </source>
</evidence>
<keyword evidence="2" id="KW-0472">Membrane</keyword>
<keyword evidence="2" id="KW-1133">Transmembrane helix</keyword>
<gene>
    <name evidence="4" type="ORF">HDA32_003296</name>
</gene>
<feature type="region of interest" description="Disordered" evidence="1">
    <location>
        <begin position="113"/>
        <end position="139"/>
    </location>
</feature>
<feature type="transmembrane region" description="Helical" evidence="2">
    <location>
        <begin position="20"/>
        <end position="42"/>
    </location>
</feature>
<feature type="domain" description="Putative sensor" evidence="3">
    <location>
        <begin position="3"/>
        <end position="106"/>
    </location>
</feature>
<evidence type="ECO:0000313" key="5">
    <source>
        <dbReference type="Proteomes" id="UP000589036"/>
    </source>
</evidence>
<organism evidence="4 5">
    <name type="scientific">Spinactinospora alkalitolerans</name>
    <dbReference type="NCBI Taxonomy" id="687207"/>
    <lineage>
        <taxon>Bacteria</taxon>
        <taxon>Bacillati</taxon>
        <taxon>Actinomycetota</taxon>
        <taxon>Actinomycetes</taxon>
        <taxon>Streptosporangiales</taxon>
        <taxon>Nocardiopsidaceae</taxon>
        <taxon>Spinactinospora</taxon>
    </lineage>
</organism>
<dbReference type="Pfam" id="PF13796">
    <property type="entry name" value="Sensor"/>
    <property type="match status" value="1"/>
</dbReference>
<comment type="caution">
    <text evidence="4">The sequence shown here is derived from an EMBL/GenBank/DDBJ whole genome shotgun (WGS) entry which is preliminary data.</text>
</comment>
<keyword evidence="5" id="KW-1185">Reference proteome</keyword>
<evidence type="ECO:0000259" key="3">
    <source>
        <dbReference type="Pfam" id="PF13796"/>
    </source>
</evidence>
<name>A0A852TUQ3_9ACTN</name>
<evidence type="ECO:0000256" key="2">
    <source>
        <dbReference type="SAM" id="Phobius"/>
    </source>
</evidence>
<dbReference type="InterPro" id="IPR025828">
    <property type="entry name" value="Put_sensor_dom"/>
</dbReference>